<comment type="caution">
    <text evidence="1">The sequence shown here is derived from an EMBL/GenBank/DDBJ whole genome shotgun (WGS) entry which is preliminary data.</text>
</comment>
<reference evidence="1" key="1">
    <citation type="submission" date="2023-02" db="EMBL/GenBank/DDBJ databases">
        <title>Colletotrichum kahawae CIFC_Que2 genome sequencing and assembly.</title>
        <authorList>
            <person name="Baroncelli R."/>
        </authorList>
    </citation>
    <scope>NUCLEOTIDE SEQUENCE</scope>
    <source>
        <strain evidence="1">CIFC_Que2</strain>
    </source>
</reference>
<keyword evidence="2" id="KW-1185">Reference proteome</keyword>
<organism evidence="1 2">
    <name type="scientific">Colletotrichum kahawae</name>
    <name type="common">Coffee berry disease fungus</name>
    <dbReference type="NCBI Taxonomy" id="34407"/>
    <lineage>
        <taxon>Eukaryota</taxon>
        <taxon>Fungi</taxon>
        <taxon>Dikarya</taxon>
        <taxon>Ascomycota</taxon>
        <taxon>Pezizomycotina</taxon>
        <taxon>Sordariomycetes</taxon>
        <taxon>Hypocreomycetidae</taxon>
        <taxon>Glomerellales</taxon>
        <taxon>Glomerellaceae</taxon>
        <taxon>Colletotrichum</taxon>
        <taxon>Colletotrichum gloeosporioides species complex</taxon>
    </lineage>
</organism>
<sequence length="208" mass="22899">MRETLTSAAEFLKHLFAIFILAFDQMPPPGPVPLLGHIDVTCEENTALLADLDWEEGISIFNQIAVIDDQRQGGLPNLALAATTAAACPCARLMTCLGASRQNLRSPCASRPVEEQVFLAVGALYDRDTSKHALPVYTPGSTQHRPELLRVLWRHAMDAEMGAMPRNHLAANGTPIRSLSETALLSPQSVLGRWPLKPERLERFNLLR</sequence>
<evidence type="ECO:0000313" key="1">
    <source>
        <dbReference type="EMBL" id="KAK2729471.1"/>
    </source>
</evidence>
<dbReference type="AlphaFoldDB" id="A0AAD9XWG8"/>
<dbReference type="EMBL" id="VYYT01000777">
    <property type="protein sequence ID" value="KAK2729471.1"/>
    <property type="molecule type" value="Genomic_DNA"/>
</dbReference>
<proteinExistence type="predicted"/>
<evidence type="ECO:0000313" key="2">
    <source>
        <dbReference type="Proteomes" id="UP001281614"/>
    </source>
</evidence>
<dbReference type="Proteomes" id="UP001281614">
    <property type="component" value="Unassembled WGS sequence"/>
</dbReference>
<protein>
    <submittedName>
        <fullName evidence="1">Uncharacterized protein</fullName>
    </submittedName>
</protein>
<accession>A0AAD9XWG8</accession>
<gene>
    <name evidence="1" type="ORF">CKAH01_10154</name>
</gene>
<name>A0AAD9XWG8_COLKA</name>